<reference evidence="1 2" key="1">
    <citation type="journal article" date="2016" name="Antonie Van Leeuwenhoek">
        <title>Bacillus depressus sp. nov., isolated from soil of a sunflower field.</title>
        <authorList>
            <person name="Wei X."/>
            <person name="Xin D."/>
            <person name="Xin Y."/>
            <person name="Zhang H."/>
            <person name="Wang T."/>
            <person name="Zhang J."/>
        </authorList>
    </citation>
    <scope>NUCLEOTIDE SEQUENCE [LARGE SCALE GENOMIC DNA]</scope>
    <source>
        <strain evidence="1 2">BZ1</strain>
    </source>
</reference>
<comment type="caution">
    <text evidence="1">The sequence shown here is derived from an EMBL/GenBank/DDBJ whole genome shotgun (WGS) entry which is preliminary data.</text>
</comment>
<gene>
    <name evidence="1" type="ORF">F7731_05140</name>
</gene>
<protein>
    <submittedName>
        <fullName evidence="1">Uncharacterized protein</fullName>
    </submittedName>
</protein>
<dbReference type="Proteomes" id="UP000481030">
    <property type="component" value="Unassembled WGS sequence"/>
</dbReference>
<dbReference type="OrthoDB" id="2887310at2"/>
<evidence type="ECO:0000313" key="2">
    <source>
        <dbReference type="Proteomes" id="UP000481030"/>
    </source>
</evidence>
<proteinExistence type="predicted"/>
<accession>A0A6L3VDC8</accession>
<keyword evidence="2" id="KW-1185">Reference proteome</keyword>
<dbReference type="AlphaFoldDB" id="A0A6L3VDC8"/>
<organism evidence="1 2">
    <name type="scientific">Cytobacillus depressus</name>
    <dbReference type="NCBI Taxonomy" id="1602942"/>
    <lineage>
        <taxon>Bacteria</taxon>
        <taxon>Bacillati</taxon>
        <taxon>Bacillota</taxon>
        <taxon>Bacilli</taxon>
        <taxon>Bacillales</taxon>
        <taxon>Bacillaceae</taxon>
        <taxon>Cytobacillus</taxon>
    </lineage>
</organism>
<sequence length="65" mass="7351">MSNQEEEYLINEATKNEVKVPLFGPPDGKIIATGEMFRGPSTGFISDIDLENPGRKFEKKDKMFD</sequence>
<evidence type="ECO:0000313" key="1">
    <source>
        <dbReference type="EMBL" id="KAB2338929.1"/>
    </source>
</evidence>
<dbReference type="RefSeq" id="WP_151533675.1">
    <property type="nucleotide sequence ID" value="NZ_WBOS01000001.1"/>
</dbReference>
<dbReference type="EMBL" id="WBOS01000001">
    <property type="protein sequence ID" value="KAB2338929.1"/>
    <property type="molecule type" value="Genomic_DNA"/>
</dbReference>
<name>A0A6L3VDC8_9BACI</name>